<proteinExistence type="predicted"/>
<evidence type="ECO:0000313" key="1">
    <source>
        <dbReference type="EnsemblMetazoa" id="AMAM006550-PA"/>
    </source>
</evidence>
<dbReference type="Proteomes" id="UP000075901">
    <property type="component" value="Unassembled WGS sequence"/>
</dbReference>
<dbReference type="AlphaFoldDB" id="A0A182SGY1"/>
<reference evidence="1" key="2">
    <citation type="submission" date="2020-05" db="UniProtKB">
        <authorList>
            <consortium name="EnsemblMetazoa"/>
        </authorList>
    </citation>
    <scope>IDENTIFICATION</scope>
    <source>
        <strain evidence="1">maculatus3</strain>
    </source>
</reference>
<name>A0A182SGY1_9DIPT</name>
<organism evidence="1 2">
    <name type="scientific">Anopheles maculatus</name>
    <dbReference type="NCBI Taxonomy" id="74869"/>
    <lineage>
        <taxon>Eukaryota</taxon>
        <taxon>Metazoa</taxon>
        <taxon>Ecdysozoa</taxon>
        <taxon>Arthropoda</taxon>
        <taxon>Hexapoda</taxon>
        <taxon>Insecta</taxon>
        <taxon>Pterygota</taxon>
        <taxon>Neoptera</taxon>
        <taxon>Endopterygota</taxon>
        <taxon>Diptera</taxon>
        <taxon>Nematocera</taxon>
        <taxon>Culicoidea</taxon>
        <taxon>Culicidae</taxon>
        <taxon>Anophelinae</taxon>
        <taxon>Anopheles</taxon>
        <taxon>Anopheles maculatus group</taxon>
    </lineage>
</organism>
<protein>
    <submittedName>
        <fullName evidence="1">Uncharacterized protein</fullName>
    </submittedName>
</protein>
<dbReference type="VEuPathDB" id="VectorBase:AMAM006550"/>
<dbReference type="EnsemblMetazoa" id="AMAM006550-RA">
    <property type="protein sequence ID" value="AMAM006550-PA"/>
    <property type="gene ID" value="AMAM006550"/>
</dbReference>
<accession>A0A182SGY1</accession>
<reference evidence="2" key="1">
    <citation type="submission" date="2013-09" db="EMBL/GenBank/DDBJ databases">
        <title>The Genome Sequence of Anopheles maculatus species B.</title>
        <authorList>
            <consortium name="The Broad Institute Genomics Platform"/>
            <person name="Neafsey D.E."/>
            <person name="Besansky N."/>
            <person name="Howell P."/>
            <person name="Walton C."/>
            <person name="Young S.K."/>
            <person name="Zeng Q."/>
            <person name="Gargeya S."/>
            <person name="Fitzgerald M."/>
            <person name="Haas B."/>
            <person name="Abouelleil A."/>
            <person name="Allen A.W."/>
            <person name="Alvarado L."/>
            <person name="Arachchi H.M."/>
            <person name="Berlin A.M."/>
            <person name="Chapman S.B."/>
            <person name="Gainer-Dewar J."/>
            <person name="Goldberg J."/>
            <person name="Griggs A."/>
            <person name="Gujja S."/>
            <person name="Hansen M."/>
            <person name="Howarth C."/>
            <person name="Imamovic A."/>
            <person name="Ireland A."/>
            <person name="Larimer J."/>
            <person name="McCowan C."/>
            <person name="Murphy C."/>
            <person name="Pearson M."/>
            <person name="Poon T.W."/>
            <person name="Priest M."/>
            <person name="Roberts A."/>
            <person name="Saif S."/>
            <person name="Shea T."/>
            <person name="Sisk P."/>
            <person name="Sykes S."/>
            <person name="Wortman J."/>
            <person name="Nusbaum C."/>
            <person name="Birren B."/>
        </authorList>
    </citation>
    <scope>NUCLEOTIDE SEQUENCE [LARGE SCALE GENOMIC DNA]</scope>
    <source>
        <strain evidence="2">maculatus3</strain>
    </source>
</reference>
<keyword evidence="2" id="KW-1185">Reference proteome</keyword>
<evidence type="ECO:0000313" key="2">
    <source>
        <dbReference type="Proteomes" id="UP000075901"/>
    </source>
</evidence>
<sequence>MANVEEPFTDWTSVNGSMSAGILLTLRKRISSRLMRNCQPHPKMFWKRNVELGYYFWSDQSELTIEDYIRYMDTIPLPEGQRFIKETQLRSLLSKINNRHLPAEHTASWEVLVGKQPLLDEKQSILKYPVTG</sequence>